<keyword evidence="3" id="KW-1185">Reference proteome</keyword>
<evidence type="ECO:0000313" key="3">
    <source>
        <dbReference type="Proteomes" id="UP000182108"/>
    </source>
</evidence>
<dbReference type="GO" id="GO:0004792">
    <property type="term" value="F:thiosulfate-cyanide sulfurtransferase activity"/>
    <property type="evidence" value="ECO:0007669"/>
    <property type="project" value="TreeGrafter"/>
</dbReference>
<dbReference type="Pfam" id="PF00581">
    <property type="entry name" value="Rhodanese"/>
    <property type="match status" value="1"/>
</dbReference>
<accession>A0A0K6IPC3</accession>
<dbReference type="CDD" id="cd01522">
    <property type="entry name" value="RHOD_1"/>
    <property type="match status" value="1"/>
</dbReference>
<dbReference type="AlphaFoldDB" id="A0A0K6IPC3"/>
<dbReference type="InterPro" id="IPR001763">
    <property type="entry name" value="Rhodanese-like_dom"/>
</dbReference>
<name>A0A0K6IPC3_9PROT</name>
<dbReference type="Proteomes" id="UP000182108">
    <property type="component" value="Unassembled WGS sequence"/>
</dbReference>
<feature type="domain" description="Rhodanese" evidence="1">
    <location>
        <begin position="37"/>
        <end position="136"/>
    </location>
</feature>
<dbReference type="InterPro" id="IPR036873">
    <property type="entry name" value="Rhodanese-like_dom_sf"/>
</dbReference>
<organism evidence="2 3">
    <name type="scientific">Tepidiphilus thermophilus</name>
    <dbReference type="NCBI Taxonomy" id="876478"/>
    <lineage>
        <taxon>Bacteria</taxon>
        <taxon>Pseudomonadati</taxon>
        <taxon>Pseudomonadota</taxon>
        <taxon>Hydrogenophilia</taxon>
        <taxon>Hydrogenophilales</taxon>
        <taxon>Hydrogenophilaceae</taxon>
        <taxon>Tepidiphilus</taxon>
    </lineage>
</organism>
<dbReference type="PROSITE" id="PS50206">
    <property type="entry name" value="RHODANESE_3"/>
    <property type="match status" value="1"/>
</dbReference>
<dbReference type="SUPFAM" id="SSF52821">
    <property type="entry name" value="Rhodanese/Cell cycle control phosphatase"/>
    <property type="match status" value="1"/>
</dbReference>
<dbReference type="PANTHER" id="PTHR44086:SF10">
    <property type="entry name" value="THIOSULFATE SULFURTRANSFERASE_RHODANESE-LIKE DOMAIN-CONTAINING PROTEIN 3"/>
    <property type="match status" value="1"/>
</dbReference>
<dbReference type="OrthoDB" id="9815890at2"/>
<evidence type="ECO:0000313" key="2">
    <source>
        <dbReference type="EMBL" id="CUB04946.1"/>
    </source>
</evidence>
<reference evidence="3" key="1">
    <citation type="submission" date="2015-08" db="EMBL/GenBank/DDBJ databases">
        <authorList>
            <person name="Babu N.S."/>
            <person name="Beckwith C.J."/>
            <person name="Beseler K.G."/>
            <person name="Brison A."/>
            <person name="Carone J.V."/>
            <person name="Caskin T.P."/>
            <person name="Diamond M."/>
            <person name="Durham M.E."/>
            <person name="Foxe J.M."/>
            <person name="Go M."/>
            <person name="Henderson B.A."/>
            <person name="Jones I.B."/>
            <person name="McGettigan J.A."/>
            <person name="Micheletti S.J."/>
            <person name="Nasrallah M.E."/>
            <person name="Ortiz D."/>
            <person name="Piller C.R."/>
            <person name="Privatt S.R."/>
            <person name="Schneider S.L."/>
            <person name="Sharp S."/>
            <person name="Smith T.C."/>
            <person name="Stanton J.D."/>
            <person name="Ullery H.E."/>
            <person name="Wilson R.J."/>
            <person name="Serrano M.G."/>
            <person name="Buck G."/>
            <person name="Lee V."/>
            <person name="Wang Y."/>
            <person name="Carvalho R."/>
            <person name="Voegtly L."/>
            <person name="Shi R."/>
            <person name="Duckworth R."/>
            <person name="Johnson A."/>
            <person name="Loviza R."/>
            <person name="Walstead R."/>
            <person name="Shah Z."/>
            <person name="Kiflezghi M."/>
            <person name="Wade K."/>
            <person name="Ball S.L."/>
            <person name="Bradley K.W."/>
            <person name="Asai D.J."/>
            <person name="Bowman C.A."/>
            <person name="Russell D.A."/>
            <person name="Pope W.H."/>
            <person name="Jacobs-Sera D."/>
            <person name="Hendrix R.W."/>
            <person name="Hatfull G.F."/>
        </authorList>
    </citation>
    <scope>NUCLEOTIDE SEQUENCE [LARGE SCALE GENOMIC DNA]</scope>
    <source>
        <strain evidence="3">JCM 19170</strain>
    </source>
</reference>
<evidence type="ECO:0000259" key="1">
    <source>
        <dbReference type="PROSITE" id="PS50206"/>
    </source>
</evidence>
<gene>
    <name evidence="2" type="ORF">Ga0061068_101138</name>
</gene>
<dbReference type="RefSeq" id="WP_055422528.1">
    <property type="nucleotide sequence ID" value="NZ_CYHH01000001.1"/>
</dbReference>
<dbReference type="Gene3D" id="3.40.250.10">
    <property type="entry name" value="Rhodanese-like domain"/>
    <property type="match status" value="1"/>
</dbReference>
<proteinExistence type="predicted"/>
<sequence>MGNLHDILALAGDRAERFGLPYAGALTPPEAYLVWRMAPGAVLVDCRTRAEWDWVGRIPGAVEIEWLRYPGLAPNPDFLAHLRAQVDPESLVMFLCRSGGRSDQAARAAAAAGFTSCYNVLEGFEGAKDAAGHRGTVGGWKFHGLPWVQG</sequence>
<dbReference type="EMBL" id="CYHH01000001">
    <property type="protein sequence ID" value="CUB04946.1"/>
    <property type="molecule type" value="Genomic_DNA"/>
</dbReference>
<dbReference type="PANTHER" id="PTHR44086">
    <property type="entry name" value="THIOSULFATE SULFURTRANSFERASE RDL2, MITOCHONDRIAL-RELATED"/>
    <property type="match status" value="1"/>
</dbReference>
<protein>
    <submittedName>
        <fullName evidence="2">Thiosulfate sulfurtransferase</fullName>
    </submittedName>
</protein>
<dbReference type="SMART" id="SM00450">
    <property type="entry name" value="RHOD"/>
    <property type="match status" value="1"/>
</dbReference>
<keyword evidence="2" id="KW-0808">Transferase</keyword>